<evidence type="ECO:0000259" key="1">
    <source>
        <dbReference type="SMART" id="SM00953"/>
    </source>
</evidence>
<dbReference type="EMBL" id="FUIE01000035">
    <property type="protein sequence ID" value="SJM58159.1"/>
    <property type="molecule type" value="Genomic_DNA"/>
</dbReference>
<dbReference type="Proteomes" id="UP000195766">
    <property type="component" value="Unassembled WGS sequence"/>
</dbReference>
<sequence length="158" mass="17631">MHRRLDDALKGFRIGDPRGEYPIWSDGGSRRASGRWHEAGQRVIYAAEHYSTAMLEKLVHFGGELPLGQHHVEIHIPAGVSYEVVNPDLVPGWAEPGGAAARAFGRAWHAEGRSALLITPSVVARMERNFVFNTTHPDFARIKPGLETPVWWDSRLFG</sequence>
<dbReference type="AlphaFoldDB" id="A0A1R4FQK4"/>
<dbReference type="RefSeq" id="WP_087140097.1">
    <property type="nucleotide sequence ID" value="NZ_FUIE01000035.1"/>
</dbReference>
<dbReference type="SMART" id="SM00953">
    <property type="entry name" value="RES"/>
    <property type="match status" value="1"/>
</dbReference>
<protein>
    <recommendedName>
        <fullName evidence="1">RES domain-containing protein</fullName>
    </recommendedName>
</protein>
<organism evidence="2 3">
    <name type="scientific">Brevundimonas diminuta 3F5N</name>
    <dbReference type="NCBI Taxonomy" id="1255603"/>
    <lineage>
        <taxon>Bacteria</taxon>
        <taxon>Pseudomonadati</taxon>
        <taxon>Pseudomonadota</taxon>
        <taxon>Alphaproteobacteria</taxon>
        <taxon>Caulobacterales</taxon>
        <taxon>Caulobacteraceae</taxon>
        <taxon>Brevundimonas</taxon>
    </lineage>
</organism>
<accession>A0A1R4FQK4</accession>
<proteinExistence type="predicted"/>
<feature type="domain" description="RES" evidence="1">
    <location>
        <begin position="23"/>
        <end position="146"/>
    </location>
</feature>
<evidence type="ECO:0000313" key="3">
    <source>
        <dbReference type="Proteomes" id="UP000195766"/>
    </source>
</evidence>
<dbReference type="Pfam" id="PF08808">
    <property type="entry name" value="RES"/>
    <property type="match status" value="1"/>
</dbReference>
<dbReference type="InterPro" id="IPR014914">
    <property type="entry name" value="RES_dom"/>
</dbReference>
<evidence type="ECO:0000313" key="2">
    <source>
        <dbReference type="EMBL" id="SJM58159.1"/>
    </source>
</evidence>
<reference evidence="2 3" key="1">
    <citation type="submission" date="2017-02" db="EMBL/GenBank/DDBJ databases">
        <authorList>
            <person name="Peterson S.W."/>
        </authorList>
    </citation>
    <scope>NUCLEOTIDE SEQUENCE [LARGE SCALE GENOMIC DNA]</scope>
    <source>
        <strain evidence="2 3">3F5N</strain>
    </source>
</reference>
<dbReference type="OrthoDB" id="9789501at2"/>
<gene>
    <name evidence="2" type="ORF">FM111_06280</name>
</gene>
<name>A0A1R4FQK4_BREDI</name>